<dbReference type="InterPro" id="IPR050553">
    <property type="entry name" value="Thioredoxin_ResA/DsbE_sf"/>
</dbReference>
<evidence type="ECO:0000256" key="3">
    <source>
        <dbReference type="ARBA" id="ARBA00023157"/>
    </source>
</evidence>
<keyword evidence="3" id="KW-1015">Disulfide bond</keyword>
<dbReference type="PANTHER" id="PTHR42852">
    <property type="entry name" value="THIOL:DISULFIDE INTERCHANGE PROTEIN DSBE"/>
    <property type="match status" value="1"/>
</dbReference>
<accession>A0A1I5A819</accession>
<dbReference type="AlphaFoldDB" id="A0A1I5A819"/>
<evidence type="ECO:0000313" key="6">
    <source>
        <dbReference type="EMBL" id="SFN58596.1"/>
    </source>
</evidence>
<dbReference type="InterPro" id="IPR000866">
    <property type="entry name" value="AhpC/TSA"/>
</dbReference>
<dbReference type="InterPro" id="IPR036249">
    <property type="entry name" value="Thioredoxin-like_sf"/>
</dbReference>
<dbReference type="Gene3D" id="3.40.30.10">
    <property type="entry name" value="Glutaredoxin"/>
    <property type="match status" value="1"/>
</dbReference>
<dbReference type="PROSITE" id="PS51352">
    <property type="entry name" value="THIOREDOXIN_2"/>
    <property type="match status" value="1"/>
</dbReference>
<dbReference type="PROSITE" id="PS51257">
    <property type="entry name" value="PROKAR_LIPOPROTEIN"/>
    <property type="match status" value="1"/>
</dbReference>
<evidence type="ECO:0000256" key="4">
    <source>
        <dbReference type="ARBA" id="ARBA00023284"/>
    </source>
</evidence>
<comment type="subcellular location">
    <subcellularLocation>
        <location evidence="1">Cell envelope</location>
    </subcellularLocation>
</comment>
<organism evidence="6 7">
    <name type="scientific">Salegentibacter flavus</name>
    <dbReference type="NCBI Taxonomy" id="287099"/>
    <lineage>
        <taxon>Bacteria</taxon>
        <taxon>Pseudomonadati</taxon>
        <taxon>Bacteroidota</taxon>
        <taxon>Flavobacteriia</taxon>
        <taxon>Flavobacteriales</taxon>
        <taxon>Flavobacteriaceae</taxon>
        <taxon>Salegentibacter</taxon>
    </lineage>
</organism>
<dbReference type="GO" id="GO:0016491">
    <property type="term" value="F:oxidoreductase activity"/>
    <property type="evidence" value="ECO:0007669"/>
    <property type="project" value="InterPro"/>
</dbReference>
<gene>
    <name evidence="6" type="ORF">SAMN05660413_01728</name>
</gene>
<keyword evidence="7" id="KW-1185">Reference proteome</keyword>
<protein>
    <submittedName>
        <fullName evidence="6">Peroxiredoxin</fullName>
    </submittedName>
</protein>
<reference evidence="6 7" key="1">
    <citation type="submission" date="2016-10" db="EMBL/GenBank/DDBJ databases">
        <authorList>
            <person name="de Groot N.N."/>
        </authorList>
    </citation>
    <scope>NUCLEOTIDE SEQUENCE [LARGE SCALE GENOMIC DNA]</scope>
    <source>
        <strain evidence="6 7">DSM 17794</strain>
    </source>
</reference>
<evidence type="ECO:0000313" key="7">
    <source>
        <dbReference type="Proteomes" id="UP000199153"/>
    </source>
</evidence>
<keyword evidence="4" id="KW-0676">Redox-active center</keyword>
<dbReference type="STRING" id="287099.SAMN05660413_01728"/>
<proteinExistence type="predicted"/>
<dbReference type="GO" id="GO:0016209">
    <property type="term" value="F:antioxidant activity"/>
    <property type="evidence" value="ECO:0007669"/>
    <property type="project" value="InterPro"/>
</dbReference>
<dbReference type="GO" id="GO:0030313">
    <property type="term" value="C:cell envelope"/>
    <property type="evidence" value="ECO:0007669"/>
    <property type="project" value="UniProtKB-SubCell"/>
</dbReference>
<dbReference type="Pfam" id="PF00578">
    <property type="entry name" value="AhpC-TSA"/>
    <property type="match status" value="1"/>
</dbReference>
<sequence>MRKLLAIAGLALITISCQDDQGYSIKGTAEGIEDGKMVYISEIQNPNSRPERIDSTQIKDGKFELDLAEVENSNLSFLEIEGLDGNVIYISENQPISFEIYKDSLRTSQIKGGKENQTLVSYLDHLKETNKKVGEGRQEMQQAFQQRDSTQLRILQEAEAELMDNDKVFKKKMVKENPDSFVSVMILLDMMNMKSFPVNEIKELYEGLDESVKQNSIAKSLEQKLERESAVAIGSKAPNFTAPNPEGEELSLEDIRGKVTLIDFWAAWCKPCRVENPNIVKIYEKYHDKGLEIIGVSLDRPNQRDKWLQAIEDDKLPWYQVSNLEFWNEPVAQQYGIRSIPAAFILDEDGIIVARDLRGQNLDNKIAELLGEEE</sequence>
<evidence type="ECO:0000256" key="1">
    <source>
        <dbReference type="ARBA" id="ARBA00004196"/>
    </source>
</evidence>
<dbReference type="OrthoDB" id="1069091at2"/>
<keyword evidence="2" id="KW-0201">Cytochrome c-type biogenesis</keyword>
<dbReference type="InterPro" id="IPR013766">
    <property type="entry name" value="Thioredoxin_domain"/>
</dbReference>
<dbReference type="GO" id="GO:0017004">
    <property type="term" value="P:cytochrome complex assembly"/>
    <property type="evidence" value="ECO:0007669"/>
    <property type="project" value="UniProtKB-KW"/>
</dbReference>
<dbReference type="SUPFAM" id="SSF52833">
    <property type="entry name" value="Thioredoxin-like"/>
    <property type="match status" value="1"/>
</dbReference>
<dbReference type="Pfam" id="PF14289">
    <property type="entry name" value="DUF4369"/>
    <property type="match status" value="1"/>
</dbReference>
<dbReference type="InterPro" id="IPR025380">
    <property type="entry name" value="DUF4369"/>
</dbReference>
<dbReference type="CDD" id="cd02966">
    <property type="entry name" value="TlpA_like_family"/>
    <property type="match status" value="1"/>
</dbReference>
<dbReference type="Proteomes" id="UP000199153">
    <property type="component" value="Unassembled WGS sequence"/>
</dbReference>
<dbReference type="RefSeq" id="WP_093408567.1">
    <property type="nucleotide sequence ID" value="NZ_FOVL01000009.1"/>
</dbReference>
<feature type="domain" description="Thioredoxin" evidence="5">
    <location>
        <begin position="231"/>
        <end position="374"/>
    </location>
</feature>
<dbReference type="EMBL" id="FOVL01000009">
    <property type="protein sequence ID" value="SFN58596.1"/>
    <property type="molecule type" value="Genomic_DNA"/>
</dbReference>
<evidence type="ECO:0000259" key="5">
    <source>
        <dbReference type="PROSITE" id="PS51352"/>
    </source>
</evidence>
<dbReference type="PANTHER" id="PTHR42852:SF6">
    <property type="entry name" value="THIOL:DISULFIDE INTERCHANGE PROTEIN DSBE"/>
    <property type="match status" value="1"/>
</dbReference>
<name>A0A1I5A819_9FLAO</name>
<evidence type="ECO:0000256" key="2">
    <source>
        <dbReference type="ARBA" id="ARBA00022748"/>
    </source>
</evidence>